<sequence>MDEARKLARSLRPLVRDERVLEAVAAVPRHLFVPAGLRERAYENVPLPIGKGQTISQPLIVARMLELLALRPGDRVLDVGTGSGWHAALLAELASRVWTIERLPSLSRWAERNLRAAGFGPERVTVIAGDGSRGLPDEAPFDAINVAAAAWPAVPEPLERQLAPGGRLVAPVGASGQQLVLVERSAEGAALERTPLEAVRFVPLIEGEA</sequence>
<dbReference type="GO" id="GO:0032259">
    <property type="term" value="P:methylation"/>
    <property type="evidence" value="ECO:0007669"/>
    <property type="project" value="UniProtKB-KW"/>
</dbReference>
<organism evidence="8 9">
    <name type="scientific">Conexibacter arvalis</name>
    <dbReference type="NCBI Taxonomy" id="912552"/>
    <lineage>
        <taxon>Bacteria</taxon>
        <taxon>Bacillati</taxon>
        <taxon>Actinomycetota</taxon>
        <taxon>Thermoleophilia</taxon>
        <taxon>Solirubrobacterales</taxon>
        <taxon>Conexibacteraceae</taxon>
        <taxon>Conexibacter</taxon>
    </lineage>
</organism>
<dbReference type="RefSeq" id="WP_183338636.1">
    <property type="nucleotide sequence ID" value="NZ_JACHNU010000001.1"/>
</dbReference>
<comment type="function">
    <text evidence="7">Catalyzes the methyl esterification of L-isoaspartyl residues in peptides and proteins that result from spontaneous decomposition of normal L-aspartyl and L-asparaginyl residues. It plays a role in the repair and/or degradation of damaged proteins.</text>
</comment>
<comment type="catalytic activity">
    <reaction evidence="7">
        <text>[protein]-L-isoaspartate + S-adenosyl-L-methionine = [protein]-L-isoaspartate alpha-methyl ester + S-adenosyl-L-homocysteine</text>
        <dbReference type="Rhea" id="RHEA:12705"/>
        <dbReference type="Rhea" id="RHEA-COMP:12143"/>
        <dbReference type="Rhea" id="RHEA-COMP:12144"/>
        <dbReference type="ChEBI" id="CHEBI:57856"/>
        <dbReference type="ChEBI" id="CHEBI:59789"/>
        <dbReference type="ChEBI" id="CHEBI:90596"/>
        <dbReference type="ChEBI" id="CHEBI:90598"/>
        <dbReference type="EC" id="2.1.1.77"/>
    </reaction>
</comment>
<dbReference type="InterPro" id="IPR029063">
    <property type="entry name" value="SAM-dependent_MTases_sf"/>
</dbReference>
<comment type="subcellular location">
    <subcellularLocation>
        <location evidence="1 7">Cytoplasm</location>
    </subcellularLocation>
</comment>
<dbReference type="AlphaFoldDB" id="A0A840I7Q1"/>
<keyword evidence="3 7" id="KW-0963">Cytoplasm</keyword>
<reference evidence="8 9" key="1">
    <citation type="submission" date="2020-08" db="EMBL/GenBank/DDBJ databases">
        <title>Genomic Encyclopedia of Archaeal and Bacterial Type Strains, Phase II (KMG-II): from individual species to whole genera.</title>
        <authorList>
            <person name="Goeker M."/>
        </authorList>
    </citation>
    <scope>NUCLEOTIDE SEQUENCE [LARGE SCALE GENOMIC DNA]</scope>
    <source>
        <strain evidence="8 9">DSM 23288</strain>
    </source>
</reference>
<keyword evidence="4 7" id="KW-0489">Methyltransferase</keyword>
<dbReference type="Proteomes" id="UP000585272">
    <property type="component" value="Unassembled WGS sequence"/>
</dbReference>
<evidence type="ECO:0000313" key="9">
    <source>
        <dbReference type="Proteomes" id="UP000585272"/>
    </source>
</evidence>
<proteinExistence type="inferred from homology"/>
<keyword evidence="9" id="KW-1185">Reference proteome</keyword>
<comment type="similarity">
    <text evidence="2 7">Belongs to the methyltransferase superfamily. L-isoaspartyl/D-aspartyl protein methyltransferase family.</text>
</comment>
<dbReference type="PROSITE" id="PS01279">
    <property type="entry name" value="PCMT"/>
    <property type="match status" value="1"/>
</dbReference>
<dbReference type="NCBIfam" id="NF001453">
    <property type="entry name" value="PRK00312.1"/>
    <property type="match status" value="1"/>
</dbReference>
<dbReference type="EC" id="2.1.1.77" evidence="7"/>
<comment type="caution">
    <text evidence="8">The sequence shown here is derived from an EMBL/GenBank/DDBJ whole genome shotgun (WGS) entry which is preliminary data.</text>
</comment>
<evidence type="ECO:0000256" key="4">
    <source>
        <dbReference type="ARBA" id="ARBA00022603"/>
    </source>
</evidence>
<evidence type="ECO:0000313" key="8">
    <source>
        <dbReference type="EMBL" id="MBB4660919.1"/>
    </source>
</evidence>
<accession>A0A840I7Q1</accession>
<dbReference type="FunFam" id="3.40.50.150:FF:000010">
    <property type="entry name" value="Protein-L-isoaspartate O-methyltransferase"/>
    <property type="match status" value="1"/>
</dbReference>
<evidence type="ECO:0000256" key="5">
    <source>
        <dbReference type="ARBA" id="ARBA00022679"/>
    </source>
</evidence>
<dbReference type="NCBIfam" id="TIGR00080">
    <property type="entry name" value="pimt"/>
    <property type="match status" value="1"/>
</dbReference>
<keyword evidence="6 7" id="KW-0949">S-adenosyl-L-methionine</keyword>
<dbReference type="CDD" id="cd02440">
    <property type="entry name" value="AdoMet_MTases"/>
    <property type="match status" value="1"/>
</dbReference>
<dbReference type="PANTHER" id="PTHR11579">
    <property type="entry name" value="PROTEIN-L-ISOASPARTATE O-METHYLTRANSFERASE"/>
    <property type="match status" value="1"/>
</dbReference>
<dbReference type="HAMAP" id="MF_00090">
    <property type="entry name" value="PIMT"/>
    <property type="match status" value="1"/>
</dbReference>
<dbReference type="EMBL" id="JACHNU010000001">
    <property type="protein sequence ID" value="MBB4660919.1"/>
    <property type="molecule type" value="Genomic_DNA"/>
</dbReference>
<dbReference type="InterPro" id="IPR000682">
    <property type="entry name" value="PCMT"/>
</dbReference>
<dbReference type="Gene3D" id="3.40.50.150">
    <property type="entry name" value="Vaccinia Virus protein VP39"/>
    <property type="match status" value="1"/>
</dbReference>
<evidence type="ECO:0000256" key="1">
    <source>
        <dbReference type="ARBA" id="ARBA00004496"/>
    </source>
</evidence>
<evidence type="ECO:0000256" key="2">
    <source>
        <dbReference type="ARBA" id="ARBA00005369"/>
    </source>
</evidence>
<dbReference type="GO" id="GO:0030091">
    <property type="term" value="P:protein repair"/>
    <property type="evidence" value="ECO:0007669"/>
    <property type="project" value="UniProtKB-UniRule"/>
</dbReference>
<dbReference type="PANTHER" id="PTHR11579:SF0">
    <property type="entry name" value="PROTEIN-L-ISOASPARTATE(D-ASPARTATE) O-METHYLTRANSFERASE"/>
    <property type="match status" value="1"/>
</dbReference>
<gene>
    <name evidence="7" type="primary">pcm</name>
    <name evidence="8" type="ORF">BDZ31_000492</name>
</gene>
<dbReference type="SUPFAM" id="SSF53335">
    <property type="entry name" value="S-adenosyl-L-methionine-dependent methyltransferases"/>
    <property type="match status" value="1"/>
</dbReference>
<dbReference type="Pfam" id="PF01135">
    <property type="entry name" value="PCMT"/>
    <property type="match status" value="1"/>
</dbReference>
<keyword evidence="5 7" id="KW-0808">Transferase</keyword>
<evidence type="ECO:0000256" key="7">
    <source>
        <dbReference type="HAMAP-Rule" id="MF_00090"/>
    </source>
</evidence>
<evidence type="ECO:0000256" key="3">
    <source>
        <dbReference type="ARBA" id="ARBA00022490"/>
    </source>
</evidence>
<protein>
    <recommendedName>
        <fullName evidence="7">Protein-L-isoaspartate O-methyltransferase</fullName>
        <ecNumber evidence="7">2.1.1.77</ecNumber>
    </recommendedName>
    <alternativeName>
        <fullName evidence="7">L-isoaspartyl protein carboxyl methyltransferase</fullName>
    </alternativeName>
    <alternativeName>
        <fullName evidence="7">Protein L-isoaspartyl methyltransferase</fullName>
    </alternativeName>
    <alternativeName>
        <fullName evidence="7">Protein-beta-aspartate methyltransferase</fullName>
        <shortName evidence="7">PIMT</shortName>
    </alternativeName>
</protein>
<dbReference type="GO" id="GO:0004719">
    <property type="term" value="F:protein-L-isoaspartate (D-aspartate) O-methyltransferase activity"/>
    <property type="evidence" value="ECO:0007669"/>
    <property type="project" value="UniProtKB-UniRule"/>
</dbReference>
<name>A0A840I7Q1_9ACTN</name>
<evidence type="ECO:0000256" key="6">
    <source>
        <dbReference type="ARBA" id="ARBA00022691"/>
    </source>
</evidence>
<dbReference type="GO" id="GO:0005737">
    <property type="term" value="C:cytoplasm"/>
    <property type="evidence" value="ECO:0007669"/>
    <property type="project" value="UniProtKB-SubCell"/>
</dbReference>
<feature type="active site" evidence="7">
    <location>
        <position position="56"/>
    </location>
</feature>